<dbReference type="EMBL" id="QTSX02007021">
    <property type="protein sequence ID" value="KAJ9051913.1"/>
    <property type="molecule type" value="Genomic_DNA"/>
</dbReference>
<dbReference type="Proteomes" id="UP001165960">
    <property type="component" value="Unassembled WGS sequence"/>
</dbReference>
<gene>
    <name evidence="1" type="ORF">DSO57_1039309</name>
</gene>
<accession>A0ACC2RPA2</accession>
<comment type="caution">
    <text evidence="1">The sequence shown here is derived from an EMBL/GenBank/DDBJ whole genome shotgun (WGS) entry which is preliminary data.</text>
</comment>
<protein>
    <submittedName>
        <fullName evidence="1">Uncharacterized protein</fullName>
    </submittedName>
</protein>
<reference evidence="1" key="1">
    <citation type="submission" date="2022-04" db="EMBL/GenBank/DDBJ databases">
        <title>Genome of the entomopathogenic fungus Entomophthora muscae.</title>
        <authorList>
            <person name="Elya C."/>
            <person name="Lovett B.R."/>
            <person name="Lee E."/>
            <person name="Macias A.M."/>
            <person name="Hajek A.E."/>
            <person name="De Bivort B.L."/>
            <person name="Kasson M.T."/>
            <person name="De Fine Licht H.H."/>
            <person name="Stajich J.E."/>
        </authorList>
    </citation>
    <scope>NUCLEOTIDE SEQUENCE</scope>
    <source>
        <strain evidence="1">Berkeley</strain>
    </source>
</reference>
<keyword evidence="2" id="KW-1185">Reference proteome</keyword>
<organism evidence="1 2">
    <name type="scientific">Entomophthora muscae</name>
    <dbReference type="NCBI Taxonomy" id="34485"/>
    <lineage>
        <taxon>Eukaryota</taxon>
        <taxon>Fungi</taxon>
        <taxon>Fungi incertae sedis</taxon>
        <taxon>Zoopagomycota</taxon>
        <taxon>Entomophthoromycotina</taxon>
        <taxon>Entomophthoromycetes</taxon>
        <taxon>Entomophthorales</taxon>
        <taxon>Entomophthoraceae</taxon>
        <taxon>Entomophthora</taxon>
    </lineage>
</organism>
<evidence type="ECO:0000313" key="1">
    <source>
        <dbReference type="EMBL" id="KAJ9051913.1"/>
    </source>
</evidence>
<name>A0ACC2RPA2_9FUNG</name>
<proteinExistence type="predicted"/>
<evidence type="ECO:0000313" key="2">
    <source>
        <dbReference type="Proteomes" id="UP001165960"/>
    </source>
</evidence>
<sequence length="253" mass="27265">MQLVSQQAVLQLALANTPLFITSLGLAKGIHQLSAIMQLISFLVQNSQSLMLPYIPRVIEVIVKSLHPRDAEQRQSLISPATQCLHDLVAAYSMVDFHPGSQRLAVGVMEGAAIVYDLYTSTRCLVVEGYHSPVSAVAFSPDGKFLAPFSPRSLCSRFGTPLGAFLTCCQDIPRAHPAAVPASKVRSHRVVNSMYLSLPSTSDAAPASAPTSGRTSPRNLAPPRDTRDQFPTTARHSGCFLPPLRPTEHSIPA</sequence>